<dbReference type="OrthoDB" id="429145at2759"/>
<dbReference type="GO" id="GO:0004089">
    <property type="term" value="F:carbonate dehydratase activity"/>
    <property type="evidence" value="ECO:0007669"/>
    <property type="project" value="UniProtKB-EC"/>
</dbReference>
<evidence type="ECO:0000256" key="4">
    <source>
        <dbReference type="ARBA" id="ARBA00022833"/>
    </source>
</evidence>
<comment type="catalytic activity">
    <reaction evidence="6">
        <text>hydrogencarbonate + H(+) = CO2 + H2O</text>
        <dbReference type="Rhea" id="RHEA:10748"/>
        <dbReference type="ChEBI" id="CHEBI:15377"/>
        <dbReference type="ChEBI" id="CHEBI:15378"/>
        <dbReference type="ChEBI" id="CHEBI:16526"/>
        <dbReference type="ChEBI" id="CHEBI:17544"/>
        <dbReference type="EC" id="4.2.1.1"/>
    </reaction>
</comment>
<dbReference type="PROSITE" id="PS51144">
    <property type="entry name" value="ALPHA_CA_2"/>
    <property type="match status" value="1"/>
</dbReference>
<dbReference type="EMBL" id="OC858866">
    <property type="protein sequence ID" value="CAD7626940.1"/>
    <property type="molecule type" value="Genomic_DNA"/>
</dbReference>
<reference evidence="9" key="1">
    <citation type="submission" date="2020-11" db="EMBL/GenBank/DDBJ databases">
        <authorList>
            <person name="Tran Van P."/>
        </authorList>
    </citation>
    <scope>NUCLEOTIDE SEQUENCE</scope>
</reference>
<feature type="transmembrane region" description="Helical" evidence="7">
    <location>
        <begin position="561"/>
        <end position="582"/>
    </location>
</feature>
<dbReference type="Gene3D" id="1.20.1250.20">
    <property type="entry name" value="MFS general substrate transporter like domains"/>
    <property type="match status" value="1"/>
</dbReference>
<dbReference type="SMART" id="SM01057">
    <property type="entry name" value="Carb_anhydrase"/>
    <property type="match status" value="1"/>
</dbReference>
<evidence type="ECO:0000259" key="8">
    <source>
        <dbReference type="PROSITE" id="PS51144"/>
    </source>
</evidence>
<keyword evidence="7" id="KW-0812">Transmembrane</keyword>
<dbReference type="SUPFAM" id="SSF51069">
    <property type="entry name" value="Carbonic anhydrase"/>
    <property type="match status" value="1"/>
</dbReference>
<dbReference type="Gene3D" id="3.10.200.10">
    <property type="entry name" value="Alpha carbonic anhydrase"/>
    <property type="match status" value="1"/>
</dbReference>
<dbReference type="InterPro" id="IPR036398">
    <property type="entry name" value="CA_dom_sf"/>
</dbReference>
<evidence type="ECO:0000256" key="1">
    <source>
        <dbReference type="ARBA" id="ARBA00010718"/>
    </source>
</evidence>
<dbReference type="GO" id="GO:0008270">
    <property type="term" value="F:zinc ion binding"/>
    <property type="evidence" value="ECO:0007669"/>
    <property type="project" value="InterPro"/>
</dbReference>
<dbReference type="Pfam" id="PF00194">
    <property type="entry name" value="Carb_anhydrase"/>
    <property type="match status" value="1"/>
</dbReference>
<accession>A0A7R9KPF8</accession>
<dbReference type="Proteomes" id="UP000759131">
    <property type="component" value="Unassembled WGS sequence"/>
</dbReference>
<dbReference type="InterPro" id="IPR036259">
    <property type="entry name" value="MFS_trans_sf"/>
</dbReference>
<dbReference type="EC" id="4.2.1.1" evidence="2"/>
<dbReference type="InterPro" id="IPR023561">
    <property type="entry name" value="Carbonic_anhydrase_a-class"/>
</dbReference>
<evidence type="ECO:0000256" key="3">
    <source>
        <dbReference type="ARBA" id="ARBA00022723"/>
    </source>
</evidence>
<dbReference type="GO" id="GO:0005886">
    <property type="term" value="C:plasma membrane"/>
    <property type="evidence" value="ECO:0007669"/>
    <property type="project" value="TreeGrafter"/>
</dbReference>
<dbReference type="EMBL" id="CAJPIZ010004291">
    <property type="protein sequence ID" value="CAG2107370.1"/>
    <property type="molecule type" value="Genomic_DNA"/>
</dbReference>
<dbReference type="PANTHER" id="PTHR18952:SF265">
    <property type="entry name" value="CARBONIC ANHYDRASE"/>
    <property type="match status" value="1"/>
</dbReference>
<evidence type="ECO:0000256" key="6">
    <source>
        <dbReference type="ARBA" id="ARBA00048348"/>
    </source>
</evidence>
<keyword evidence="5" id="KW-0456">Lyase</keyword>
<proteinExistence type="inferred from homology"/>
<feature type="transmembrane region" description="Helical" evidence="7">
    <location>
        <begin position="535"/>
        <end position="555"/>
    </location>
</feature>
<organism evidence="9">
    <name type="scientific">Medioppia subpectinata</name>
    <dbReference type="NCBI Taxonomy" id="1979941"/>
    <lineage>
        <taxon>Eukaryota</taxon>
        <taxon>Metazoa</taxon>
        <taxon>Ecdysozoa</taxon>
        <taxon>Arthropoda</taxon>
        <taxon>Chelicerata</taxon>
        <taxon>Arachnida</taxon>
        <taxon>Acari</taxon>
        <taxon>Acariformes</taxon>
        <taxon>Sarcoptiformes</taxon>
        <taxon>Oribatida</taxon>
        <taxon>Brachypylina</taxon>
        <taxon>Oppioidea</taxon>
        <taxon>Oppiidae</taxon>
        <taxon>Medioppia</taxon>
    </lineage>
</organism>
<evidence type="ECO:0000256" key="2">
    <source>
        <dbReference type="ARBA" id="ARBA00012925"/>
    </source>
</evidence>
<keyword evidence="3" id="KW-0479">Metal-binding</keyword>
<feature type="transmembrane region" description="Helical" evidence="7">
    <location>
        <begin position="445"/>
        <end position="466"/>
    </location>
</feature>
<evidence type="ECO:0000313" key="10">
    <source>
        <dbReference type="Proteomes" id="UP000759131"/>
    </source>
</evidence>
<name>A0A7R9KPF8_9ACAR</name>
<evidence type="ECO:0000313" key="9">
    <source>
        <dbReference type="EMBL" id="CAD7626940.1"/>
    </source>
</evidence>
<protein>
    <recommendedName>
        <fullName evidence="2">carbonic anhydrase</fullName>
        <ecNumber evidence="2">4.2.1.1</ecNumber>
    </recommendedName>
</protein>
<dbReference type="AlphaFoldDB" id="A0A7R9KPF8"/>
<keyword evidence="10" id="KW-1185">Reference proteome</keyword>
<comment type="similarity">
    <text evidence="1">Belongs to the alpha-carbonic anhydrase family.</text>
</comment>
<dbReference type="PANTHER" id="PTHR18952">
    <property type="entry name" value="CARBONIC ANHYDRASE"/>
    <property type="match status" value="1"/>
</dbReference>
<keyword evidence="7" id="KW-1133">Transmembrane helix</keyword>
<evidence type="ECO:0000256" key="7">
    <source>
        <dbReference type="SAM" id="Phobius"/>
    </source>
</evidence>
<gene>
    <name evidence="9" type="ORF">OSB1V03_LOCUS7372</name>
</gene>
<dbReference type="SUPFAM" id="SSF103473">
    <property type="entry name" value="MFS general substrate transporter"/>
    <property type="match status" value="1"/>
</dbReference>
<feature type="transmembrane region" description="Helical" evidence="7">
    <location>
        <begin position="411"/>
        <end position="433"/>
    </location>
</feature>
<keyword evidence="4" id="KW-0862">Zinc</keyword>
<keyword evidence="7" id="KW-0472">Membrane</keyword>
<dbReference type="CDD" id="cd00326">
    <property type="entry name" value="alpha_CA"/>
    <property type="match status" value="1"/>
</dbReference>
<feature type="transmembrane region" description="Helical" evidence="7">
    <location>
        <begin position="501"/>
        <end position="523"/>
    </location>
</feature>
<feature type="transmembrane region" description="Helical" evidence="7">
    <location>
        <begin position="478"/>
        <end position="495"/>
    </location>
</feature>
<dbReference type="InterPro" id="IPR001148">
    <property type="entry name" value="CA_dom"/>
</dbReference>
<evidence type="ECO:0000256" key="5">
    <source>
        <dbReference type="ARBA" id="ARBA00023239"/>
    </source>
</evidence>
<sequence length="638" mass="72574">MAQLHFHWSDHKGRGSEHAFSGVHYSMEMHIVHYNKKYDNISEAGTHPDGLAVLGVMFEITRKANPHLDAIIEGVKAVKVEGGDDYHSTPPQYRQNAGQPLVNLENLLPNDLKLFFRYKGSLTTPPCAESVTWLVFHDTTDIGLKQIKAFRELTDSHKVVLSDTFRQLQALNDRRVEASQPVRDGTTGAATYGTNVIITNHLKLVPDHWCRVNELSNFSYGEQHRFVRPVVRPSNTSADVVRDSCHMFDIDYKQVLNDLRLPPVNESIKCHKKLAVKTCADGWVYDTGYYWDSFAMHYDFVCENSHRFAIIPTIRTIASVCGTPLFGLIADLFTPESLQWLLSKAKYNLVVKSFKHIMQTNSKSIDEDLLSMQVQKIGKTTKPEELAEESETTTKVKHIHKAIVKFLRETTLFQCLLILTLCLAVNLSAKHIFETKTIVLYEKEMIINDIMWSLARIPAIFMVWFLMQRRIGRRLTNALLLAAIGLILVGLLVTKSEQMKYWLSTCGLLLTTPSLMVISLQVIEMSPTTFRCSALTAILSIATLAVTIVQHLFTIDNYDNHWLYLVVVSSMAFVTSFLSTFLMETLRENTPQTVVSAEKLLNDMKYWKLGKRKCDLKSNIFKSLSTWDLNDAEDNDNT</sequence>
<feature type="domain" description="Alpha-carbonic anhydrase" evidence="8">
    <location>
        <begin position="1"/>
        <end position="180"/>
    </location>
</feature>